<gene>
    <name evidence="8" type="primary">LOC104593543</name>
</gene>
<accession>A0A1U7ZSC9</accession>
<evidence type="ECO:0000256" key="4">
    <source>
        <dbReference type="ARBA" id="ARBA00022837"/>
    </source>
</evidence>
<dbReference type="PANTHER" id="PTHR22778:SF55">
    <property type="entry name" value="ESTERASE C25G4.2-LIKE"/>
    <property type="match status" value="1"/>
</dbReference>
<feature type="compositionally biased region" description="Basic and acidic residues" evidence="5">
    <location>
        <begin position="394"/>
        <end position="426"/>
    </location>
</feature>
<dbReference type="Pfam" id="PF13499">
    <property type="entry name" value="EF-hand_7"/>
    <property type="match status" value="2"/>
</dbReference>
<evidence type="ECO:0000256" key="2">
    <source>
        <dbReference type="ARBA" id="ARBA00022723"/>
    </source>
</evidence>
<dbReference type="InParanoid" id="A0A1U7ZSC9"/>
<name>A0A1U7ZSC9_NELNU</name>
<organism evidence="7 8">
    <name type="scientific">Nelumbo nucifera</name>
    <name type="common">Sacred lotus</name>
    <dbReference type="NCBI Taxonomy" id="4432"/>
    <lineage>
        <taxon>Eukaryota</taxon>
        <taxon>Viridiplantae</taxon>
        <taxon>Streptophyta</taxon>
        <taxon>Embryophyta</taxon>
        <taxon>Tracheophyta</taxon>
        <taxon>Spermatophyta</taxon>
        <taxon>Magnoliopsida</taxon>
        <taxon>Proteales</taxon>
        <taxon>Nelumbonaceae</taxon>
        <taxon>Nelumbo</taxon>
    </lineage>
</organism>
<keyword evidence="4" id="KW-0106">Calcium</keyword>
<dbReference type="eggNOG" id="KOG2551">
    <property type="taxonomic scope" value="Eukaryota"/>
</dbReference>
<evidence type="ECO:0000256" key="1">
    <source>
        <dbReference type="ARBA" id="ARBA00009763"/>
    </source>
</evidence>
<feature type="region of interest" description="Disordered" evidence="5">
    <location>
        <begin position="380"/>
        <end position="426"/>
    </location>
</feature>
<dbReference type="Pfam" id="PF03959">
    <property type="entry name" value="FSH1"/>
    <property type="match status" value="1"/>
</dbReference>
<protein>
    <submittedName>
        <fullName evidence="8">Uncharacterized protein LOC104593543</fullName>
    </submittedName>
</protein>
<evidence type="ECO:0000256" key="3">
    <source>
        <dbReference type="ARBA" id="ARBA00022737"/>
    </source>
</evidence>
<dbReference type="FunFam" id="1.10.238.10:FF:000042">
    <property type="entry name" value="Calmodulin"/>
    <property type="match status" value="1"/>
</dbReference>
<dbReference type="PANTHER" id="PTHR22778">
    <property type="entry name" value="OVARIAN CANCER GENE-2 PROTEIN-RELATED"/>
    <property type="match status" value="1"/>
</dbReference>
<comment type="similarity">
    <text evidence="1">Belongs to the calmodulin family.</text>
</comment>
<dbReference type="FunFam" id="1.10.238.10:FF:000034">
    <property type="entry name" value="Calmodulin"/>
    <property type="match status" value="1"/>
</dbReference>
<dbReference type="GeneID" id="104593543"/>
<dbReference type="InterPro" id="IPR002048">
    <property type="entry name" value="EF_hand_dom"/>
</dbReference>
<dbReference type="STRING" id="4432.A0A1U7ZSC9"/>
<dbReference type="RefSeq" id="XP_010251742.2">
    <property type="nucleotide sequence ID" value="XM_010253440.2"/>
</dbReference>
<keyword evidence="3" id="KW-0677">Repeat</keyword>
<evidence type="ECO:0000313" key="7">
    <source>
        <dbReference type="Proteomes" id="UP000189703"/>
    </source>
</evidence>
<feature type="domain" description="EF-hand" evidence="6">
    <location>
        <begin position="8"/>
        <end position="43"/>
    </location>
</feature>
<evidence type="ECO:0000256" key="5">
    <source>
        <dbReference type="SAM" id="MobiDB-lite"/>
    </source>
</evidence>
<dbReference type="GO" id="GO:0005509">
    <property type="term" value="F:calcium ion binding"/>
    <property type="evidence" value="ECO:0007669"/>
    <property type="project" value="InterPro"/>
</dbReference>
<sequence>MADQLTDDQISEFKEAFSLFDKDGDGCITTKELGTVMRSLGQNPTEAELQDMINEVDADGNGTIDFPEFLNLMARKMKDTDSEEELKEAFRVFDKDQNGFISAAELRHVMTNLGEKLTDEEVDEMIREADVDGDGQINYEEFVKVMMAKWMEGGQEKRMKILCLHGFRTSGKFLQKQISKWDPSIFSEFDMVFPDGIFPAGGKSEIEGIFPPPYCEWFQFNPDFTEYTNLDECISYLCDFIMKNGPFDGLLGFSQGATLSALLLGYQAQGKLLKEHPPMKLFVSISGSKFRDPSICDVAYKDPIRVRSVHFIGAKDWLRVPSEELATAFDKPLIIRHLQGHTVPRLDEAATEQLRGWTSEIIQGIDVSDNIHGLQLQNGEAKATENGMPEAVQETDKTEKNPSDPKIENKKSELEDALENKKTENDLVELKTNEEIKVEA</sequence>
<dbReference type="AlphaFoldDB" id="A0A1U7ZSC9"/>
<keyword evidence="7" id="KW-1185">Reference proteome</keyword>
<dbReference type="Gene3D" id="3.40.50.1820">
    <property type="entry name" value="alpha/beta hydrolase"/>
    <property type="match status" value="1"/>
</dbReference>
<dbReference type="SUPFAM" id="SSF47473">
    <property type="entry name" value="EF-hand"/>
    <property type="match status" value="1"/>
</dbReference>
<evidence type="ECO:0000259" key="6">
    <source>
        <dbReference type="PROSITE" id="PS50222"/>
    </source>
</evidence>
<dbReference type="InterPro" id="IPR011992">
    <property type="entry name" value="EF-hand-dom_pair"/>
</dbReference>
<reference evidence="8" key="1">
    <citation type="submission" date="2025-08" db="UniProtKB">
        <authorList>
            <consortium name="RefSeq"/>
        </authorList>
    </citation>
    <scope>IDENTIFICATION</scope>
</reference>
<proteinExistence type="inferred from homology"/>
<dbReference type="InterPro" id="IPR029058">
    <property type="entry name" value="AB_hydrolase_fold"/>
</dbReference>
<dbReference type="InterPro" id="IPR018247">
    <property type="entry name" value="EF_Hand_1_Ca_BS"/>
</dbReference>
<dbReference type="Gene3D" id="1.10.238.10">
    <property type="entry name" value="EF-hand"/>
    <property type="match status" value="2"/>
</dbReference>
<feature type="domain" description="EF-hand" evidence="6">
    <location>
        <begin position="81"/>
        <end position="116"/>
    </location>
</feature>
<dbReference type="KEGG" id="nnu:104593543"/>
<dbReference type="CDD" id="cd00051">
    <property type="entry name" value="EFh"/>
    <property type="match status" value="2"/>
</dbReference>
<feature type="domain" description="EF-hand" evidence="6">
    <location>
        <begin position="44"/>
        <end position="79"/>
    </location>
</feature>
<dbReference type="OMA" id="ANNSCPW"/>
<dbReference type="PROSITE" id="PS50222">
    <property type="entry name" value="EF_HAND_2"/>
    <property type="match status" value="4"/>
</dbReference>
<dbReference type="SUPFAM" id="SSF53474">
    <property type="entry name" value="alpha/beta-Hydrolases"/>
    <property type="match status" value="1"/>
</dbReference>
<dbReference type="PROSITE" id="PS00018">
    <property type="entry name" value="EF_HAND_1"/>
    <property type="match status" value="4"/>
</dbReference>
<keyword evidence="2" id="KW-0479">Metal-binding</keyword>
<dbReference type="SMART" id="SM00054">
    <property type="entry name" value="EFh"/>
    <property type="match status" value="4"/>
</dbReference>
<dbReference type="Proteomes" id="UP000189703">
    <property type="component" value="Unplaced"/>
</dbReference>
<dbReference type="InterPro" id="IPR005645">
    <property type="entry name" value="FSH-like_dom"/>
</dbReference>
<feature type="domain" description="EF-hand" evidence="6">
    <location>
        <begin position="117"/>
        <end position="152"/>
    </location>
</feature>
<dbReference type="OrthoDB" id="414698at2759"/>
<evidence type="ECO:0000313" key="8">
    <source>
        <dbReference type="RefSeq" id="XP_010251742.2"/>
    </source>
</evidence>